<organism evidence="2 3">
    <name type="scientific">Zasmidium cellare ATCC 36951</name>
    <dbReference type="NCBI Taxonomy" id="1080233"/>
    <lineage>
        <taxon>Eukaryota</taxon>
        <taxon>Fungi</taxon>
        <taxon>Dikarya</taxon>
        <taxon>Ascomycota</taxon>
        <taxon>Pezizomycotina</taxon>
        <taxon>Dothideomycetes</taxon>
        <taxon>Dothideomycetidae</taxon>
        <taxon>Mycosphaerellales</taxon>
        <taxon>Mycosphaerellaceae</taxon>
        <taxon>Zasmidium</taxon>
    </lineage>
</organism>
<dbReference type="AlphaFoldDB" id="A0A6A6C949"/>
<dbReference type="EMBL" id="ML993613">
    <property type="protein sequence ID" value="KAF2162432.1"/>
    <property type="molecule type" value="Genomic_DNA"/>
</dbReference>
<name>A0A6A6C949_ZASCE</name>
<gene>
    <name evidence="2" type="ORF">M409DRAFT_27056</name>
</gene>
<keyword evidence="3" id="KW-1185">Reference proteome</keyword>
<dbReference type="Proteomes" id="UP000799537">
    <property type="component" value="Unassembled WGS sequence"/>
</dbReference>
<evidence type="ECO:0000313" key="3">
    <source>
        <dbReference type="Proteomes" id="UP000799537"/>
    </source>
</evidence>
<feature type="region of interest" description="Disordered" evidence="1">
    <location>
        <begin position="29"/>
        <end position="94"/>
    </location>
</feature>
<dbReference type="GeneID" id="54561673"/>
<dbReference type="RefSeq" id="XP_033663321.1">
    <property type="nucleotide sequence ID" value="XM_033808401.1"/>
</dbReference>
<evidence type="ECO:0000313" key="2">
    <source>
        <dbReference type="EMBL" id="KAF2162432.1"/>
    </source>
</evidence>
<feature type="compositionally biased region" description="Polar residues" evidence="1">
    <location>
        <begin position="34"/>
        <end position="49"/>
    </location>
</feature>
<reference evidence="2" key="1">
    <citation type="journal article" date="2020" name="Stud. Mycol.">
        <title>101 Dothideomycetes genomes: a test case for predicting lifestyles and emergence of pathogens.</title>
        <authorList>
            <person name="Haridas S."/>
            <person name="Albert R."/>
            <person name="Binder M."/>
            <person name="Bloem J."/>
            <person name="Labutti K."/>
            <person name="Salamov A."/>
            <person name="Andreopoulos B."/>
            <person name="Baker S."/>
            <person name="Barry K."/>
            <person name="Bills G."/>
            <person name="Bluhm B."/>
            <person name="Cannon C."/>
            <person name="Castanera R."/>
            <person name="Culley D."/>
            <person name="Daum C."/>
            <person name="Ezra D."/>
            <person name="Gonzalez J."/>
            <person name="Henrissat B."/>
            <person name="Kuo A."/>
            <person name="Liang C."/>
            <person name="Lipzen A."/>
            <person name="Lutzoni F."/>
            <person name="Magnuson J."/>
            <person name="Mondo S."/>
            <person name="Nolan M."/>
            <person name="Ohm R."/>
            <person name="Pangilinan J."/>
            <person name="Park H.-J."/>
            <person name="Ramirez L."/>
            <person name="Alfaro M."/>
            <person name="Sun H."/>
            <person name="Tritt A."/>
            <person name="Yoshinaga Y."/>
            <person name="Zwiers L.-H."/>
            <person name="Turgeon B."/>
            <person name="Goodwin S."/>
            <person name="Spatafora J."/>
            <person name="Crous P."/>
            <person name="Grigoriev I."/>
        </authorList>
    </citation>
    <scope>NUCLEOTIDE SEQUENCE</scope>
    <source>
        <strain evidence="2">ATCC 36951</strain>
    </source>
</reference>
<protein>
    <submittedName>
        <fullName evidence="2">Uncharacterized protein</fullName>
    </submittedName>
</protein>
<sequence>MVSDSPTERKRDKLKTIIKKAAKRVHVFKKPKKGQTNPNESFNERTLSSRYEEMPPYAAPSTIKREERGGMRDEAPGHAKLRKKKRPVDLSEEGKHTLNDLKTFGCRAMKGGMDMHTLKLFSWREMEKIGRRWCIASP</sequence>
<proteinExistence type="predicted"/>
<feature type="compositionally biased region" description="Basic and acidic residues" evidence="1">
    <location>
        <begin position="63"/>
        <end position="77"/>
    </location>
</feature>
<evidence type="ECO:0000256" key="1">
    <source>
        <dbReference type="SAM" id="MobiDB-lite"/>
    </source>
</evidence>
<accession>A0A6A6C949</accession>